<organism evidence="7 8">
    <name type="scientific">Dictyobacter kobayashii</name>
    <dbReference type="NCBI Taxonomy" id="2014872"/>
    <lineage>
        <taxon>Bacteria</taxon>
        <taxon>Bacillati</taxon>
        <taxon>Chloroflexota</taxon>
        <taxon>Ktedonobacteria</taxon>
        <taxon>Ktedonobacterales</taxon>
        <taxon>Dictyobacteraceae</taxon>
        <taxon>Dictyobacter</taxon>
    </lineage>
</organism>
<feature type="transmembrane region" description="Helical" evidence="6">
    <location>
        <begin position="386"/>
        <end position="407"/>
    </location>
</feature>
<feature type="transmembrane region" description="Helical" evidence="6">
    <location>
        <begin position="353"/>
        <end position="374"/>
    </location>
</feature>
<dbReference type="PANTHER" id="PTHR42770:SF7">
    <property type="entry name" value="MEMBRANE PROTEIN"/>
    <property type="match status" value="1"/>
</dbReference>
<evidence type="ECO:0000256" key="3">
    <source>
        <dbReference type="ARBA" id="ARBA00022692"/>
    </source>
</evidence>
<feature type="transmembrane region" description="Helical" evidence="6">
    <location>
        <begin position="106"/>
        <end position="137"/>
    </location>
</feature>
<feature type="transmembrane region" description="Helical" evidence="6">
    <location>
        <begin position="297"/>
        <end position="320"/>
    </location>
</feature>
<keyword evidence="4 6" id="KW-1133">Transmembrane helix</keyword>
<sequence length="485" mass="52281">MEAGAENQTSSTFVPVEQPRLQRNALTLFETISATLANLAPAEGIFLSIGLAVSFMGARAPWVFLIAMIAVFTLANTMSEFNRVHPSAGSFVSYIGNGLRPYSPRLAVFISTTCFVLLTISYPITIAAVVVFLGSWVNSLWPALNWMLVSIIAVAISTPLLLRGVVISTIWAFILFIIEAIGLILLSLVILFIAGNHISAPFTNLGGTPGFGGLALAFPIAISGFVGWENSGALAEETKNPRRQIAITVFTSILIVGCIYLLSSYAAVVGFAGLPVKDTMGQLASDPAPYLTLAQHYIPWFAVVVGIVGITSSVGCYIAAANSQTRITFNSAREGLLPTWFARVTKGAHPIPYAAILLYTTLTLILIILPGIWLTPVNVFSYEATIGTVPVVLVYMLANIALPLYFWREQRDQFNWFKHALVPLIGIAALILPIYGFFAPNQAAPYNSFGWIFLALIIISIAWAAYILVARPEATSKIGSIVADE</sequence>
<gene>
    <name evidence="7" type="ORF">KDK_62240</name>
</gene>
<feature type="transmembrane region" description="Helical" evidence="6">
    <location>
        <begin position="419"/>
        <end position="438"/>
    </location>
</feature>
<evidence type="ECO:0000313" key="8">
    <source>
        <dbReference type="Proteomes" id="UP000287188"/>
    </source>
</evidence>
<dbReference type="Proteomes" id="UP000287188">
    <property type="component" value="Unassembled WGS sequence"/>
</dbReference>
<keyword evidence="8" id="KW-1185">Reference proteome</keyword>
<feature type="transmembrane region" description="Helical" evidence="6">
    <location>
        <begin position="249"/>
        <end position="274"/>
    </location>
</feature>
<dbReference type="EMBL" id="BIFS01000002">
    <property type="protein sequence ID" value="GCE22424.1"/>
    <property type="molecule type" value="Genomic_DNA"/>
</dbReference>
<evidence type="ECO:0000313" key="7">
    <source>
        <dbReference type="EMBL" id="GCE22424.1"/>
    </source>
</evidence>
<dbReference type="AlphaFoldDB" id="A0A402ATK9"/>
<dbReference type="Pfam" id="PF13520">
    <property type="entry name" value="AA_permease_2"/>
    <property type="match status" value="1"/>
</dbReference>
<dbReference type="OrthoDB" id="9762947at2"/>
<dbReference type="PIRSF" id="PIRSF006060">
    <property type="entry name" value="AA_transporter"/>
    <property type="match status" value="1"/>
</dbReference>
<feature type="transmembrane region" description="Helical" evidence="6">
    <location>
        <begin position="143"/>
        <end position="162"/>
    </location>
</feature>
<comment type="subcellular location">
    <subcellularLocation>
        <location evidence="1">Cell membrane</location>
        <topology evidence="1">Multi-pass membrane protein</topology>
    </subcellularLocation>
</comment>
<feature type="transmembrane region" description="Helical" evidence="6">
    <location>
        <begin position="45"/>
        <end position="75"/>
    </location>
</feature>
<dbReference type="PANTHER" id="PTHR42770">
    <property type="entry name" value="AMINO ACID TRANSPORTER-RELATED"/>
    <property type="match status" value="1"/>
</dbReference>
<feature type="transmembrane region" description="Helical" evidence="6">
    <location>
        <begin position="206"/>
        <end position="228"/>
    </location>
</feature>
<comment type="caution">
    <text evidence="7">The sequence shown here is derived from an EMBL/GenBank/DDBJ whole genome shotgun (WGS) entry which is preliminary data.</text>
</comment>
<dbReference type="InterPro" id="IPR002293">
    <property type="entry name" value="AA/rel_permease1"/>
</dbReference>
<keyword evidence="5 6" id="KW-0472">Membrane</keyword>
<evidence type="ECO:0000256" key="5">
    <source>
        <dbReference type="ARBA" id="ARBA00023136"/>
    </source>
</evidence>
<proteinExistence type="predicted"/>
<accession>A0A402ATK9</accession>
<dbReference type="InterPro" id="IPR050367">
    <property type="entry name" value="APC_superfamily"/>
</dbReference>
<dbReference type="GO" id="GO:0022857">
    <property type="term" value="F:transmembrane transporter activity"/>
    <property type="evidence" value="ECO:0007669"/>
    <property type="project" value="InterPro"/>
</dbReference>
<evidence type="ECO:0000256" key="4">
    <source>
        <dbReference type="ARBA" id="ARBA00022989"/>
    </source>
</evidence>
<feature type="transmembrane region" description="Helical" evidence="6">
    <location>
        <begin position="450"/>
        <end position="469"/>
    </location>
</feature>
<dbReference type="GO" id="GO:0005886">
    <property type="term" value="C:plasma membrane"/>
    <property type="evidence" value="ECO:0007669"/>
    <property type="project" value="UniProtKB-SubCell"/>
</dbReference>
<feature type="transmembrane region" description="Helical" evidence="6">
    <location>
        <begin position="169"/>
        <end position="194"/>
    </location>
</feature>
<evidence type="ECO:0000256" key="6">
    <source>
        <dbReference type="SAM" id="Phobius"/>
    </source>
</evidence>
<name>A0A402ATK9_9CHLR</name>
<evidence type="ECO:0000256" key="2">
    <source>
        <dbReference type="ARBA" id="ARBA00022475"/>
    </source>
</evidence>
<evidence type="ECO:0000256" key="1">
    <source>
        <dbReference type="ARBA" id="ARBA00004651"/>
    </source>
</evidence>
<protein>
    <submittedName>
        <fullName evidence="7">Amino acid permease</fullName>
    </submittedName>
</protein>
<dbReference type="RefSeq" id="WP_126555230.1">
    <property type="nucleotide sequence ID" value="NZ_BIFS01000002.1"/>
</dbReference>
<dbReference type="Gene3D" id="1.20.1740.10">
    <property type="entry name" value="Amino acid/polyamine transporter I"/>
    <property type="match status" value="1"/>
</dbReference>
<keyword evidence="2" id="KW-1003">Cell membrane</keyword>
<reference evidence="8" key="1">
    <citation type="submission" date="2018-12" db="EMBL/GenBank/DDBJ databases">
        <title>Tengunoibacter tsumagoiensis gen. nov., sp. nov., Dictyobacter kobayashii sp. nov., D. alpinus sp. nov., and D. joshuensis sp. nov. and description of Dictyobacteraceae fam. nov. within the order Ktedonobacterales isolated from Tengu-no-mugimeshi.</title>
        <authorList>
            <person name="Wang C.M."/>
            <person name="Zheng Y."/>
            <person name="Sakai Y."/>
            <person name="Toyoda A."/>
            <person name="Minakuchi Y."/>
            <person name="Abe K."/>
            <person name="Yokota A."/>
            <person name="Yabe S."/>
        </authorList>
    </citation>
    <scope>NUCLEOTIDE SEQUENCE [LARGE SCALE GENOMIC DNA]</scope>
    <source>
        <strain evidence="8">Uno11</strain>
    </source>
</reference>
<keyword evidence="3 6" id="KW-0812">Transmembrane</keyword>